<dbReference type="Proteomes" id="UP001059596">
    <property type="component" value="Chromosome 3R"/>
</dbReference>
<dbReference type="AlphaFoldDB" id="A0A9P9YWC2"/>
<keyword evidence="3" id="KW-1185">Reference proteome</keyword>
<evidence type="ECO:0000313" key="2">
    <source>
        <dbReference type="EMBL" id="KAI8044266.1"/>
    </source>
</evidence>
<feature type="region of interest" description="Disordered" evidence="1">
    <location>
        <begin position="53"/>
        <end position="82"/>
    </location>
</feature>
<accession>A0A9P9YWC2</accession>
<organism evidence="2 3">
    <name type="scientific">Drosophila gunungcola</name>
    <name type="common">fruit fly</name>
    <dbReference type="NCBI Taxonomy" id="103775"/>
    <lineage>
        <taxon>Eukaryota</taxon>
        <taxon>Metazoa</taxon>
        <taxon>Ecdysozoa</taxon>
        <taxon>Arthropoda</taxon>
        <taxon>Hexapoda</taxon>
        <taxon>Insecta</taxon>
        <taxon>Pterygota</taxon>
        <taxon>Neoptera</taxon>
        <taxon>Endopterygota</taxon>
        <taxon>Diptera</taxon>
        <taxon>Brachycera</taxon>
        <taxon>Muscomorpha</taxon>
        <taxon>Ephydroidea</taxon>
        <taxon>Drosophilidae</taxon>
        <taxon>Drosophila</taxon>
        <taxon>Sophophora</taxon>
    </lineage>
</organism>
<gene>
    <name evidence="2" type="ORF">M5D96_000417</name>
</gene>
<protein>
    <submittedName>
        <fullName evidence="2">Uncharacterized protein</fullName>
    </submittedName>
</protein>
<dbReference type="EMBL" id="JAMKOV010000001">
    <property type="protein sequence ID" value="KAI8044266.1"/>
    <property type="molecule type" value="Genomic_DNA"/>
</dbReference>
<evidence type="ECO:0000313" key="3">
    <source>
        <dbReference type="Proteomes" id="UP001059596"/>
    </source>
</evidence>
<sequence length="82" mass="9568">MHARQLTIHSSVHWNRSNDFGRLSVRLFLKRSTEAVVHRNRIWDRKSHRSAGVQNRVGVFNHPNPNSESENPIDQPAAYLNR</sequence>
<proteinExistence type="predicted"/>
<feature type="compositionally biased region" description="Low complexity" evidence="1">
    <location>
        <begin position="63"/>
        <end position="72"/>
    </location>
</feature>
<comment type="caution">
    <text evidence="2">The sequence shown here is derived from an EMBL/GenBank/DDBJ whole genome shotgun (WGS) entry which is preliminary data.</text>
</comment>
<name>A0A9P9YWC2_9MUSC</name>
<evidence type="ECO:0000256" key="1">
    <source>
        <dbReference type="SAM" id="MobiDB-lite"/>
    </source>
</evidence>
<reference evidence="2" key="1">
    <citation type="journal article" date="2023" name="Genome Biol. Evol.">
        <title>Long-read-based Genome Assembly of Drosophila gunungcola Reveals Fewer Chemosensory Genes in Flower-breeding Species.</title>
        <authorList>
            <person name="Negi A."/>
            <person name="Liao B.Y."/>
            <person name="Yeh S.D."/>
        </authorList>
    </citation>
    <scope>NUCLEOTIDE SEQUENCE</scope>
    <source>
        <strain evidence="2">Sukarami</strain>
    </source>
</reference>